<evidence type="ECO:0000256" key="2">
    <source>
        <dbReference type="PROSITE-ProRule" id="PRU00259"/>
    </source>
</evidence>
<dbReference type="PROSITE" id="PS50176">
    <property type="entry name" value="ARM_REPEAT"/>
    <property type="match status" value="1"/>
</dbReference>
<gene>
    <name evidence="3" type="ORF">PECUL_23A002077</name>
</gene>
<evidence type="ECO:0000313" key="3">
    <source>
        <dbReference type="EMBL" id="CAH2293421.1"/>
    </source>
</evidence>
<evidence type="ECO:0000256" key="1">
    <source>
        <dbReference type="ARBA" id="ARBA00022737"/>
    </source>
</evidence>
<dbReference type="Gene3D" id="1.25.10.10">
    <property type="entry name" value="Leucine-rich Repeat Variant"/>
    <property type="match status" value="2"/>
</dbReference>
<keyword evidence="1" id="KW-0677">Repeat</keyword>
<dbReference type="Proteomes" id="UP001295444">
    <property type="component" value="Chromosome 05"/>
</dbReference>
<organism evidence="3 4">
    <name type="scientific">Pelobates cultripes</name>
    <name type="common">Western spadefoot toad</name>
    <dbReference type="NCBI Taxonomy" id="61616"/>
    <lineage>
        <taxon>Eukaryota</taxon>
        <taxon>Metazoa</taxon>
        <taxon>Chordata</taxon>
        <taxon>Craniata</taxon>
        <taxon>Vertebrata</taxon>
        <taxon>Euteleostomi</taxon>
        <taxon>Amphibia</taxon>
        <taxon>Batrachia</taxon>
        <taxon>Anura</taxon>
        <taxon>Pelobatoidea</taxon>
        <taxon>Pelobatidae</taxon>
        <taxon>Pelobates</taxon>
    </lineage>
</organism>
<keyword evidence="4" id="KW-1185">Reference proteome</keyword>
<dbReference type="GO" id="GO:0002244">
    <property type="term" value="P:hematopoietic progenitor cell differentiation"/>
    <property type="evidence" value="ECO:0007669"/>
    <property type="project" value="TreeGrafter"/>
</dbReference>
<dbReference type="AlphaFoldDB" id="A0AAD1SAR6"/>
<accession>A0AAD1SAR6</accession>
<dbReference type="InterPro" id="IPR016024">
    <property type="entry name" value="ARM-type_fold"/>
</dbReference>
<evidence type="ECO:0000313" key="4">
    <source>
        <dbReference type="Proteomes" id="UP001295444"/>
    </source>
</evidence>
<dbReference type="SMART" id="SM00185">
    <property type="entry name" value="ARM"/>
    <property type="match status" value="5"/>
</dbReference>
<dbReference type="FunFam" id="1.25.10.10:FF:000669">
    <property type="entry name" value="Armadillo repeat-containing protein 6"/>
    <property type="match status" value="1"/>
</dbReference>
<reference evidence="3" key="1">
    <citation type="submission" date="2022-03" db="EMBL/GenBank/DDBJ databases">
        <authorList>
            <person name="Alioto T."/>
            <person name="Alioto T."/>
            <person name="Gomez Garrido J."/>
        </authorList>
    </citation>
    <scope>NUCLEOTIDE SEQUENCE</scope>
</reference>
<dbReference type="FunFam" id="1.25.10.10:FF:000172">
    <property type="entry name" value="Armadillo repeat-containing protein 6"/>
    <property type="match status" value="1"/>
</dbReference>
<proteinExistence type="predicted"/>
<dbReference type="InterPro" id="IPR011989">
    <property type="entry name" value="ARM-like"/>
</dbReference>
<dbReference type="EMBL" id="OW240916">
    <property type="protein sequence ID" value="CAH2293421.1"/>
    <property type="molecule type" value="Genomic_DNA"/>
</dbReference>
<name>A0AAD1SAR6_PELCU</name>
<dbReference type="PANTHER" id="PTHR22895">
    <property type="entry name" value="ARMADILLO REPEAT-CONTAINING PROTEIN 6"/>
    <property type="match status" value="1"/>
</dbReference>
<dbReference type="InterPro" id="IPR000225">
    <property type="entry name" value="Armadillo"/>
</dbReference>
<protein>
    <submittedName>
        <fullName evidence="3">Armadillo repeat-containing 6</fullName>
    </submittedName>
</protein>
<sequence length="467" mass="50862">MACRWVTQETFDDIVRENMTEFEMDPEEALNDAIQQLESQGVDLTNIVKAVQKPCGENETEPSHDILQTLGSLRDSVDSSSLSSVSELLVKFGDQCKEGMAHRYLAGQKSAYPVVLSAWKLSEGDREALLNALYAMSCLTDGQPDLLEPVGLQMLIQALQNHASDAEVTLLAIRLTRHVCLKHEQNRQNLVKAGILGHLTTAIVNHVSDPDVVRESCSALKIMTFDDDIRVPFGHAHEHAKMIVMDQGGLKLLIQAAQGFTDNSSVLSEICGTISRLCVRNEFCQDVVDLGGLNFMVALLADCIDQQELVKQVLSAIRALAGNDDVKDAIVSTGGTDLIVLALSRHLSNAQICDQGCSALAMLALRKPENCRVIMEGGGVLVALQAMKIHPQSSSVQKQACMVIRNLVSRNSDFCQSILEMGAESLIVKARSTHKDCDDVAKAALRDLGCNVDLRELWTGEKGSLAQ</sequence>
<dbReference type="PANTHER" id="PTHR22895:SF0">
    <property type="entry name" value="ARMADILLO REPEAT-CONTAINING PROTEIN 6"/>
    <property type="match status" value="1"/>
</dbReference>
<dbReference type="SUPFAM" id="SSF48371">
    <property type="entry name" value="ARM repeat"/>
    <property type="match status" value="1"/>
</dbReference>
<feature type="repeat" description="ARM" evidence="2">
    <location>
        <begin position="291"/>
        <end position="335"/>
    </location>
</feature>